<evidence type="ECO:0000259" key="2">
    <source>
        <dbReference type="Pfam" id="PF25566"/>
    </source>
</evidence>
<accession>A0A1I8IJ80</accession>
<dbReference type="Proteomes" id="UP000095280">
    <property type="component" value="Unplaced"/>
</dbReference>
<organism evidence="3 4">
    <name type="scientific">Macrostomum lignano</name>
    <dbReference type="NCBI Taxonomy" id="282301"/>
    <lineage>
        <taxon>Eukaryota</taxon>
        <taxon>Metazoa</taxon>
        <taxon>Spiralia</taxon>
        <taxon>Lophotrochozoa</taxon>
        <taxon>Platyhelminthes</taxon>
        <taxon>Rhabditophora</taxon>
        <taxon>Macrostomorpha</taxon>
        <taxon>Macrostomida</taxon>
        <taxon>Macrostomidae</taxon>
        <taxon>Macrostomum</taxon>
    </lineage>
</organism>
<dbReference type="Pfam" id="PF25566">
    <property type="entry name" value="RIMB1_N"/>
    <property type="match status" value="1"/>
</dbReference>
<evidence type="ECO:0000313" key="4">
    <source>
        <dbReference type="WBParaSite" id="maker-uti_cns_0013213-snap-gene-0.5-mRNA-1"/>
    </source>
</evidence>
<protein>
    <submittedName>
        <fullName evidence="4">Centrosomal protein of 162 kDa</fullName>
    </submittedName>
</protein>
<feature type="region of interest" description="Disordered" evidence="1">
    <location>
        <begin position="90"/>
        <end position="114"/>
    </location>
</feature>
<proteinExistence type="predicted"/>
<feature type="compositionally biased region" description="Polar residues" evidence="1">
    <location>
        <begin position="92"/>
        <end position="114"/>
    </location>
</feature>
<feature type="domain" description="RIMB1/RIM3A-C-like N-terminal" evidence="2">
    <location>
        <begin position="114"/>
        <end position="187"/>
    </location>
</feature>
<keyword evidence="3" id="KW-1185">Reference proteome</keyword>
<name>A0A1I8IJ80_9PLAT</name>
<evidence type="ECO:0000256" key="1">
    <source>
        <dbReference type="SAM" id="MobiDB-lite"/>
    </source>
</evidence>
<reference evidence="4" key="1">
    <citation type="submission" date="2016-11" db="UniProtKB">
        <authorList>
            <consortium name="WormBaseParasite"/>
        </authorList>
    </citation>
    <scope>IDENTIFICATION</scope>
</reference>
<dbReference type="InterPro" id="IPR057950">
    <property type="entry name" value="RIMB1/RIM3A-C-like_N"/>
</dbReference>
<evidence type="ECO:0000313" key="3">
    <source>
        <dbReference type="Proteomes" id="UP000095280"/>
    </source>
</evidence>
<sequence length="285" mass="32402">MEQKQAQQQQPTESAELAQLREALLARDAELAAARARAKRDRDEAVRQALELQRRSIRAQGAPGAQLAARLQRELAALRQVCRELQDRLDSSDGQALNADSTIDQPQHSSDAAQQRQLEETVAQLRVENQQLTQRCKQASETEERIRGLKKRNAELAAIARRLEEKIKVQQERSIVEQESSRAAAAEYRQQLADKERELESLRLLYNAREAQLRSTRSLDSETLQSMLRTAERDRLMLERQLAWNREQQLQKQAGAAAAAASPIEPAHRERLILLAAEAKRLEQI</sequence>
<dbReference type="AlphaFoldDB" id="A0A1I8IJ80"/>
<dbReference type="WBParaSite" id="maker-uti_cns_0013213-snap-gene-0.5-mRNA-1">
    <property type="protein sequence ID" value="maker-uti_cns_0013213-snap-gene-0.5-mRNA-1"/>
    <property type="gene ID" value="maker-uti_cns_0013213-snap-gene-0.5"/>
</dbReference>